<dbReference type="InterPro" id="IPR005659">
    <property type="entry name" value="Chemorcpt_Glu_NH3ase_CheD"/>
</dbReference>
<dbReference type="PANTHER" id="PTHR35147:SF2">
    <property type="entry name" value="CHEMORECEPTOR GLUTAMINE DEAMIDASE CHED-RELATED"/>
    <property type="match status" value="1"/>
</dbReference>
<comment type="function">
    <text evidence="3">Probably deamidates glutamine residues to glutamate on methyl-accepting chemotaxis receptors (MCPs), playing an important role in chemotaxis.</text>
</comment>
<name>A0ABU1GT39_9GAMM</name>
<keyword evidence="1 3" id="KW-0145">Chemotaxis</keyword>
<reference evidence="4 5" key="1">
    <citation type="submission" date="2023-04" db="EMBL/GenBank/DDBJ databases">
        <title>A long-awaited taxogenomic arrangement of the family Halomonadaceae.</title>
        <authorList>
            <person name="De La Haba R."/>
            <person name="Chuvochina M."/>
            <person name="Wittouck S."/>
            <person name="Arahal D.R."/>
            <person name="Sanchez-Porro C."/>
            <person name="Hugenholtz P."/>
            <person name="Ventosa A."/>
        </authorList>
    </citation>
    <scope>NUCLEOTIDE SEQUENCE [LARGE SCALE GENOMIC DNA]</scope>
    <source>
        <strain evidence="4 5">DSM 22428</strain>
    </source>
</reference>
<dbReference type="PANTHER" id="PTHR35147">
    <property type="entry name" value="CHEMORECEPTOR GLUTAMINE DEAMIDASE CHED-RELATED"/>
    <property type="match status" value="1"/>
</dbReference>
<organism evidence="4 5">
    <name type="scientific">Larsenimonas suaedae</name>
    <dbReference type="NCBI Taxonomy" id="1851019"/>
    <lineage>
        <taxon>Bacteria</taxon>
        <taxon>Pseudomonadati</taxon>
        <taxon>Pseudomonadota</taxon>
        <taxon>Gammaproteobacteria</taxon>
        <taxon>Oceanospirillales</taxon>
        <taxon>Halomonadaceae</taxon>
        <taxon>Larsenimonas</taxon>
    </lineage>
</organism>
<dbReference type="Proteomes" id="UP001269375">
    <property type="component" value="Unassembled WGS sequence"/>
</dbReference>
<evidence type="ECO:0000256" key="2">
    <source>
        <dbReference type="ARBA" id="ARBA00022801"/>
    </source>
</evidence>
<dbReference type="HAMAP" id="MF_01440">
    <property type="entry name" value="CheD"/>
    <property type="match status" value="1"/>
</dbReference>
<dbReference type="CDD" id="cd16352">
    <property type="entry name" value="CheD"/>
    <property type="match status" value="1"/>
</dbReference>
<dbReference type="NCBIfam" id="NF010013">
    <property type="entry name" value="PRK13487.1"/>
    <property type="match status" value="1"/>
</dbReference>
<dbReference type="Gene3D" id="3.30.1330.200">
    <property type="match status" value="1"/>
</dbReference>
<sequence length="228" mass="25267">MTRTSHHRDKAAADIESLATHHYFDREFSVKAVKLLPNEYYVSDDDMLLTTVLGSCIAACIRDPVLGVGGMNHFMLPDDSGPSVQTGSASMRYGAYAMEVLINALLSAGAKRERLEAKVFGGATVLSDMSVSRIGERNSEFILRYLELERIRVVAQDLKDKFPRRVNYLPRSGQAMVRRLKSRDAQIESREKSLAKTLASSGKKKAPSIELFDNINQVKSKKLGGVQS</sequence>
<dbReference type="RefSeq" id="WP_251590471.1">
    <property type="nucleotide sequence ID" value="NZ_JAMLJI010000001.1"/>
</dbReference>
<comment type="caution">
    <text evidence="4">The sequence shown here is derived from an EMBL/GenBank/DDBJ whole genome shotgun (WGS) entry which is preliminary data.</text>
</comment>
<keyword evidence="2 3" id="KW-0378">Hydrolase</keyword>
<dbReference type="Pfam" id="PF03975">
    <property type="entry name" value="CheD"/>
    <property type="match status" value="1"/>
</dbReference>
<dbReference type="InterPro" id="IPR038592">
    <property type="entry name" value="CheD-like_sf"/>
</dbReference>
<dbReference type="EMBL" id="JARWAO010000002">
    <property type="protein sequence ID" value="MDR5895190.1"/>
    <property type="molecule type" value="Genomic_DNA"/>
</dbReference>
<evidence type="ECO:0000313" key="5">
    <source>
        <dbReference type="Proteomes" id="UP001269375"/>
    </source>
</evidence>
<dbReference type="SUPFAM" id="SSF64438">
    <property type="entry name" value="CNF1/YfiH-like putative cysteine hydrolases"/>
    <property type="match status" value="1"/>
</dbReference>
<accession>A0ABU1GT39</accession>
<protein>
    <recommendedName>
        <fullName evidence="3">Probable chemoreceptor glutamine deamidase CheD</fullName>
        <ecNumber evidence="3">3.5.1.44</ecNumber>
    </recommendedName>
</protein>
<keyword evidence="5" id="KW-1185">Reference proteome</keyword>
<dbReference type="EC" id="3.5.1.44" evidence="3"/>
<evidence type="ECO:0000256" key="1">
    <source>
        <dbReference type="ARBA" id="ARBA00022500"/>
    </source>
</evidence>
<proteinExistence type="inferred from homology"/>
<dbReference type="InterPro" id="IPR011324">
    <property type="entry name" value="Cytotoxic_necrot_fac-like_cat"/>
</dbReference>
<dbReference type="NCBIfam" id="NF010014">
    <property type="entry name" value="PRK13489.1"/>
    <property type="match status" value="1"/>
</dbReference>
<evidence type="ECO:0000256" key="3">
    <source>
        <dbReference type="HAMAP-Rule" id="MF_01440"/>
    </source>
</evidence>
<dbReference type="GO" id="GO:0050568">
    <property type="term" value="F:protein-glutamine glutaminase activity"/>
    <property type="evidence" value="ECO:0007669"/>
    <property type="project" value="UniProtKB-EC"/>
</dbReference>
<evidence type="ECO:0000313" key="4">
    <source>
        <dbReference type="EMBL" id="MDR5895190.1"/>
    </source>
</evidence>
<comment type="similarity">
    <text evidence="3">Belongs to the CheD family.</text>
</comment>
<comment type="catalytic activity">
    <reaction evidence="3">
        <text>L-glutaminyl-[protein] + H2O = L-glutamyl-[protein] + NH4(+)</text>
        <dbReference type="Rhea" id="RHEA:16441"/>
        <dbReference type="Rhea" id="RHEA-COMP:10207"/>
        <dbReference type="Rhea" id="RHEA-COMP:10208"/>
        <dbReference type="ChEBI" id="CHEBI:15377"/>
        <dbReference type="ChEBI" id="CHEBI:28938"/>
        <dbReference type="ChEBI" id="CHEBI:29973"/>
        <dbReference type="ChEBI" id="CHEBI:30011"/>
        <dbReference type="EC" id="3.5.1.44"/>
    </reaction>
</comment>
<gene>
    <name evidence="3 4" type="primary">cheD</name>
    <name evidence="4" type="ORF">QC825_03735</name>
</gene>